<organism evidence="1">
    <name type="scientific">Tanacetum cinerariifolium</name>
    <name type="common">Dalmatian daisy</name>
    <name type="synonym">Chrysanthemum cinerariifolium</name>
    <dbReference type="NCBI Taxonomy" id="118510"/>
    <lineage>
        <taxon>Eukaryota</taxon>
        <taxon>Viridiplantae</taxon>
        <taxon>Streptophyta</taxon>
        <taxon>Embryophyta</taxon>
        <taxon>Tracheophyta</taxon>
        <taxon>Spermatophyta</taxon>
        <taxon>Magnoliopsida</taxon>
        <taxon>eudicotyledons</taxon>
        <taxon>Gunneridae</taxon>
        <taxon>Pentapetalae</taxon>
        <taxon>asterids</taxon>
        <taxon>campanulids</taxon>
        <taxon>Asterales</taxon>
        <taxon>Asteraceae</taxon>
        <taxon>Asteroideae</taxon>
        <taxon>Anthemideae</taxon>
        <taxon>Anthemidinae</taxon>
        <taxon>Tanacetum</taxon>
    </lineage>
</organism>
<feature type="non-terminal residue" evidence="1">
    <location>
        <position position="61"/>
    </location>
</feature>
<comment type="caution">
    <text evidence="1">The sequence shown here is derived from an EMBL/GenBank/DDBJ whole genome shotgun (WGS) entry which is preliminary data.</text>
</comment>
<sequence>MVVDNPSGFTNNVKVNVSKFHLDLGSDPVDGNVTIDGLEPMKVDGRLKANVNLAEALKVYP</sequence>
<dbReference type="EMBL" id="BKCJ011804923">
    <property type="protein sequence ID" value="GFD54353.1"/>
    <property type="molecule type" value="Genomic_DNA"/>
</dbReference>
<reference evidence="1" key="1">
    <citation type="journal article" date="2019" name="Sci. Rep.">
        <title>Draft genome of Tanacetum cinerariifolium, the natural source of mosquito coil.</title>
        <authorList>
            <person name="Yamashiro T."/>
            <person name="Shiraishi A."/>
            <person name="Satake H."/>
            <person name="Nakayama K."/>
        </authorList>
    </citation>
    <scope>NUCLEOTIDE SEQUENCE</scope>
</reference>
<name>A0A699X5J8_TANCI</name>
<protein>
    <submittedName>
        <fullName evidence="1">Uncharacterized protein</fullName>
    </submittedName>
</protein>
<gene>
    <name evidence="1" type="ORF">Tci_926322</name>
</gene>
<proteinExistence type="predicted"/>
<accession>A0A699X5J8</accession>
<evidence type="ECO:0000313" key="1">
    <source>
        <dbReference type="EMBL" id="GFD54353.1"/>
    </source>
</evidence>
<dbReference type="AlphaFoldDB" id="A0A699X5J8"/>